<dbReference type="Proteomes" id="UP000238157">
    <property type="component" value="Unassembled WGS sequence"/>
</dbReference>
<dbReference type="AlphaFoldDB" id="A0A2T0WMH4"/>
<evidence type="ECO:0000313" key="2">
    <source>
        <dbReference type="Proteomes" id="UP000238157"/>
    </source>
</evidence>
<gene>
    <name evidence="1" type="ORF">CLW00_10521</name>
</gene>
<dbReference type="Gene3D" id="3.40.630.30">
    <property type="match status" value="1"/>
</dbReference>
<name>A0A2T0WMH4_9BACT</name>
<dbReference type="InterPro" id="IPR016181">
    <property type="entry name" value="Acyl_CoA_acyltransferase"/>
</dbReference>
<dbReference type="RefSeq" id="WP_245917211.1">
    <property type="nucleotide sequence ID" value="NZ_PVTR01000005.1"/>
</dbReference>
<accession>A0A2T0WMH4</accession>
<comment type="caution">
    <text evidence="1">The sequence shown here is derived from an EMBL/GenBank/DDBJ whole genome shotgun (WGS) entry which is preliminary data.</text>
</comment>
<proteinExistence type="predicted"/>
<evidence type="ECO:0008006" key="3">
    <source>
        <dbReference type="Google" id="ProtNLM"/>
    </source>
</evidence>
<dbReference type="EMBL" id="PVTR01000005">
    <property type="protein sequence ID" value="PRY87901.1"/>
    <property type="molecule type" value="Genomic_DNA"/>
</dbReference>
<sequence length="308" mass="35231">MNSEAQFDSSYDFSFREMEVGDKDYFLSGIKSVSEATYFQCEILKKGQLKLEIQVALLPDGSAVSLPNAPFGGFWVYDDVNSEVFASFLNSWVFFLKEKGAKEIKITQAPCNYMSHSDWVEYFLQKQGFELIHIFNHQFLEGKKRLKTELKTLLSKYSKKVKDNNLKVSVGNIQSFNFLNQIKSWNQSRGYSVSFDENQLIAQVSTYPERYFVLSVMQEAVPVGHALAVKLTSNSVYYFLSAIDPKAKVKIVGELIMVHLLKLAVEQKASFLDLSSSEVEGEPNHSLMFFKSKFANCSHNKMVWRLML</sequence>
<protein>
    <recommendedName>
        <fullName evidence="3">Acetyltransferase (GNAT) family protein</fullName>
    </recommendedName>
</protein>
<evidence type="ECO:0000313" key="1">
    <source>
        <dbReference type="EMBL" id="PRY87901.1"/>
    </source>
</evidence>
<organism evidence="1 2">
    <name type="scientific">Mongoliibacter ruber</name>
    <dbReference type="NCBI Taxonomy" id="1750599"/>
    <lineage>
        <taxon>Bacteria</taxon>
        <taxon>Pseudomonadati</taxon>
        <taxon>Bacteroidota</taxon>
        <taxon>Cytophagia</taxon>
        <taxon>Cytophagales</taxon>
        <taxon>Cyclobacteriaceae</taxon>
        <taxon>Mongoliibacter</taxon>
    </lineage>
</organism>
<keyword evidence="2" id="KW-1185">Reference proteome</keyword>
<dbReference type="SUPFAM" id="SSF55729">
    <property type="entry name" value="Acyl-CoA N-acyltransferases (Nat)"/>
    <property type="match status" value="1"/>
</dbReference>
<reference evidence="1 2" key="1">
    <citation type="submission" date="2018-03" db="EMBL/GenBank/DDBJ databases">
        <title>Genomic Encyclopedia of Archaeal and Bacterial Type Strains, Phase II (KMG-II): from individual species to whole genera.</title>
        <authorList>
            <person name="Goeker M."/>
        </authorList>
    </citation>
    <scope>NUCLEOTIDE SEQUENCE [LARGE SCALE GENOMIC DNA]</scope>
    <source>
        <strain evidence="1 2">DSM 27929</strain>
    </source>
</reference>